<accession>A0A8S5NUU2</accession>
<evidence type="ECO:0000313" key="1">
    <source>
        <dbReference type="EMBL" id="DAD98513.1"/>
    </source>
</evidence>
<sequence>MRGILQGKKYRLFPVRLSSLRLQVRFPTE</sequence>
<reference evidence="1" key="1">
    <citation type="journal article" date="2021" name="Proc. Natl. Acad. Sci. U.S.A.">
        <title>A Catalog of Tens of Thousands of Viruses from Human Metagenomes Reveals Hidden Associations with Chronic Diseases.</title>
        <authorList>
            <person name="Tisza M.J."/>
            <person name="Buck C.B."/>
        </authorList>
    </citation>
    <scope>NUCLEOTIDE SEQUENCE</scope>
    <source>
        <strain evidence="1">CtrMq22</strain>
    </source>
</reference>
<protein>
    <submittedName>
        <fullName evidence="1">Uncharacterized protein</fullName>
    </submittedName>
</protein>
<proteinExistence type="predicted"/>
<name>A0A8S5NUU2_9CAUD</name>
<organism evidence="1">
    <name type="scientific">Myoviridae sp. ctrMq22</name>
    <dbReference type="NCBI Taxonomy" id="2825181"/>
    <lineage>
        <taxon>Viruses</taxon>
        <taxon>Duplodnaviria</taxon>
        <taxon>Heunggongvirae</taxon>
        <taxon>Uroviricota</taxon>
        <taxon>Caudoviricetes</taxon>
    </lineage>
</organism>
<dbReference type="EMBL" id="BK015263">
    <property type="protein sequence ID" value="DAD98513.1"/>
    <property type="molecule type" value="Genomic_DNA"/>
</dbReference>